<proteinExistence type="predicted"/>
<reference evidence="1" key="1">
    <citation type="journal article" date="2020" name="Stud. Mycol.">
        <title>101 Dothideomycetes genomes: a test case for predicting lifestyles and emergence of pathogens.</title>
        <authorList>
            <person name="Haridas S."/>
            <person name="Albert R."/>
            <person name="Binder M."/>
            <person name="Bloem J."/>
            <person name="Labutti K."/>
            <person name="Salamov A."/>
            <person name="Andreopoulos B."/>
            <person name="Baker S."/>
            <person name="Barry K."/>
            <person name="Bills G."/>
            <person name="Bluhm B."/>
            <person name="Cannon C."/>
            <person name="Castanera R."/>
            <person name="Culley D."/>
            <person name="Daum C."/>
            <person name="Ezra D."/>
            <person name="Gonzalez J."/>
            <person name="Henrissat B."/>
            <person name="Kuo A."/>
            <person name="Liang C."/>
            <person name="Lipzen A."/>
            <person name="Lutzoni F."/>
            <person name="Magnuson J."/>
            <person name="Mondo S."/>
            <person name="Nolan M."/>
            <person name="Ohm R."/>
            <person name="Pangilinan J."/>
            <person name="Park H.-J."/>
            <person name="Ramirez L."/>
            <person name="Alfaro M."/>
            <person name="Sun H."/>
            <person name="Tritt A."/>
            <person name="Yoshinaga Y."/>
            <person name="Zwiers L.-H."/>
            <person name="Turgeon B."/>
            <person name="Goodwin S."/>
            <person name="Spatafora J."/>
            <person name="Crous P."/>
            <person name="Grigoriev I."/>
        </authorList>
    </citation>
    <scope>NUCLEOTIDE SEQUENCE</scope>
    <source>
        <strain evidence="1">CBS 107.79</strain>
    </source>
</reference>
<dbReference type="AlphaFoldDB" id="A0A6A5V096"/>
<gene>
    <name evidence="1" type="ORF">BU23DRAFT_479997</name>
</gene>
<accession>A0A6A5V096</accession>
<dbReference type="Proteomes" id="UP000800036">
    <property type="component" value="Unassembled WGS sequence"/>
</dbReference>
<feature type="non-terminal residue" evidence="1">
    <location>
        <position position="1"/>
    </location>
</feature>
<dbReference type="OrthoDB" id="3789246at2759"/>
<dbReference type="EMBL" id="ML976719">
    <property type="protein sequence ID" value="KAF1968536.1"/>
    <property type="molecule type" value="Genomic_DNA"/>
</dbReference>
<dbReference type="Pfam" id="PF11917">
    <property type="entry name" value="DUF3435"/>
    <property type="match status" value="1"/>
</dbReference>
<name>A0A6A5V096_9PLEO</name>
<evidence type="ECO:0000313" key="1">
    <source>
        <dbReference type="EMBL" id="KAF1968536.1"/>
    </source>
</evidence>
<dbReference type="InterPro" id="IPR021842">
    <property type="entry name" value="DUF3435"/>
</dbReference>
<evidence type="ECO:0000313" key="2">
    <source>
        <dbReference type="Proteomes" id="UP000800036"/>
    </source>
</evidence>
<protein>
    <submittedName>
        <fullName evidence="1">Uncharacterized protein</fullName>
    </submittedName>
</protein>
<sequence length="67" mass="7484">IQTLGKITGFAQVARPYLLRYAGGKLMSYAGNVSDAIYNLIIRHASMATFLKHYLLRRITVNTQAIV</sequence>
<keyword evidence="2" id="KW-1185">Reference proteome</keyword>
<organism evidence="1 2">
    <name type="scientific">Bimuria novae-zelandiae CBS 107.79</name>
    <dbReference type="NCBI Taxonomy" id="1447943"/>
    <lineage>
        <taxon>Eukaryota</taxon>
        <taxon>Fungi</taxon>
        <taxon>Dikarya</taxon>
        <taxon>Ascomycota</taxon>
        <taxon>Pezizomycotina</taxon>
        <taxon>Dothideomycetes</taxon>
        <taxon>Pleosporomycetidae</taxon>
        <taxon>Pleosporales</taxon>
        <taxon>Massarineae</taxon>
        <taxon>Didymosphaeriaceae</taxon>
        <taxon>Bimuria</taxon>
    </lineage>
</organism>